<feature type="chain" id="PRO_5013729387" evidence="1">
    <location>
        <begin position="17"/>
        <end position="130"/>
    </location>
</feature>
<dbReference type="EMBL" id="KZ293429">
    <property type="protein sequence ID" value="PBK69288.1"/>
    <property type="molecule type" value="Genomic_DNA"/>
</dbReference>
<evidence type="ECO:0000313" key="2">
    <source>
        <dbReference type="EMBL" id="PBK69288.1"/>
    </source>
</evidence>
<evidence type="ECO:0000256" key="1">
    <source>
        <dbReference type="SAM" id="SignalP"/>
    </source>
</evidence>
<name>A0A2H3BTC2_9AGAR</name>
<keyword evidence="3" id="KW-1185">Reference proteome</keyword>
<accession>A0A2H3BTC2</accession>
<proteinExistence type="predicted"/>
<reference evidence="3" key="1">
    <citation type="journal article" date="2017" name="Nat. Ecol. Evol.">
        <title>Genome expansion and lineage-specific genetic innovations in the forest pathogenic fungi Armillaria.</title>
        <authorList>
            <person name="Sipos G."/>
            <person name="Prasanna A.N."/>
            <person name="Walter M.C."/>
            <person name="O'Connor E."/>
            <person name="Balint B."/>
            <person name="Krizsan K."/>
            <person name="Kiss B."/>
            <person name="Hess J."/>
            <person name="Varga T."/>
            <person name="Slot J."/>
            <person name="Riley R."/>
            <person name="Boka B."/>
            <person name="Rigling D."/>
            <person name="Barry K."/>
            <person name="Lee J."/>
            <person name="Mihaltcheva S."/>
            <person name="LaButti K."/>
            <person name="Lipzen A."/>
            <person name="Waldron R."/>
            <person name="Moloney N.M."/>
            <person name="Sperisen C."/>
            <person name="Kredics L."/>
            <person name="Vagvoelgyi C."/>
            <person name="Patrignani A."/>
            <person name="Fitzpatrick D."/>
            <person name="Nagy I."/>
            <person name="Doyle S."/>
            <person name="Anderson J.B."/>
            <person name="Grigoriev I.V."/>
            <person name="Gueldener U."/>
            <person name="Muensterkoetter M."/>
            <person name="Nagy L.G."/>
        </authorList>
    </citation>
    <scope>NUCLEOTIDE SEQUENCE [LARGE SCALE GENOMIC DNA]</scope>
    <source>
        <strain evidence="3">28-4</strain>
    </source>
</reference>
<keyword evidence="1" id="KW-0732">Signal</keyword>
<sequence>MVLMLWRIRILKLSEATSLRAGIWKNGATKRGLSTLGRYDCTLYNHQERITTVPEILLHHIRNVRPQPLSPSAFKLRGTVQGRRNQGRSRCALSGRRENISALLDVMQARGRITRTVLGIHFLSLVLLHS</sequence>
<feature type="signal peptide" evidence="1">
    <location>
        <begin position="1"/>
        <end position="16"/>
    </location>
</feature>
<dbReference type="Proteomes" id="UP000218334">
    <property type="component" value="Unassembled WGS sequence"/>
</dbReference>
<evidence type="ECO:0000313" key="3">
    <source>
        <dbReference type="Proteomes" id="UP000218334"/>
    </source>
</evidence>
<gene>
    <name evidence="2" type="ORF">ARMSODRAFT_156242</name>
</gene>
<organism evidence="2 3">
    <name type="scientific">Armillaria solidipes</name>
    <dbReference type="NCBI Taxonomy" id="1076256"/>
    <lineage>
        <taxon>Eukaryota</taxon>
        <taxon>Fungi</taxon>
        <taxon>Dikarya</taxon>
        <taxon>Basidiomycota</taxon>
        <taxon>Agaricomycotina</taxon>
        <taxon>Agaricomycetes</taxon>
        <taxon>Agaricomycetidae</taxon>
        <taxon>Agaricales</taxon>
        <taxon>Marasmiineae</taxon>
        <taxon>Physalacriaceae</taxon>
        <taxon>Armillaria</taxon>
    </lineage>
</organism>
<protein>
    <submittedName>
        <fullName evidence="2">Uncharacterized protein</fullName>
    </submittedName>
</protein>
<dbReference type="AlphaFoldDB" id="A0A2H3BTC2"/>